<dbReference type="Proteomes" id="UP000199035">
    <property type="component" value="Unassembled WGS sequence"/>
</dbReference>
<evidence type="ECO:0000259" key="1">
    <source>
        <dbReference type="PROSITE" id="PS51707"/>
    </source>
</evidence>
<dbReference type="SMART" id="SM01118">
    <property type="entry name" value="CYTH"/>
    <property type="match status" value="1"/>
</dbReference>
<proteinExistence type="predicted"/>
<feature type="domain" description="CYTH" evidence="1">
    <location>
        <begin position="1"/>
        <end position="201"/>
    </location>
</feature>
<dbReference type="PROSITE" id="PS51707">
    <property type="entry name" value="CYTH"/>
    <property type="match status" value="1"/>
</dbReference>
<accession>A0A1H3K1V4</accession>
<dbReference type="STRING" id="595670.SAMN05421643_1117"/>
<dbReference type="InterPro" id="IPR038186">
    <property type="entry name" value="CHAD_dom_sf"/>
</dbReference>
<dbReference type="PANTHER" id="PTHR39339">
    <property type="entry name" value="SLR1444 PROTEIN"/>
    <property type="match status" value="1"/>
</dbReference>
<dbReference type="Pfam" id="PF05235">
    <property type="entry name" value="CHAD"/>
    <property type="match status" value="1"/>
</dbReference>
<dbReference type="InterPro" id="IPR007899">
    <property type="entry name" value="CHAD_dom"/>
</dbReference>
<dbReference type="InterPro" id="IPR023577">
    <property type="entry name" value="CYTH_domain"/>
</dbReference>
<dbReference type="Gene3D" id="1.40.20.10">
    <property type="entry name" value="CHAD domain"/>
    <property type="match status" value="1"/>
</dbReference>
<protein>
    <submittedName>
        <fullName evidence="3">Inorganic triphosphatase YgiF, contains CYTH and CHAD domains</fullName>
    </submittedName>
</protein>
<keyword evidence="4" id="KW-1185">Reference proteome</keyword>
<dbReference type="EMBL" id="FNPK01000011">
    <property type="protein sequence ID" value="SDY46143.1"/>
    <property type="molecule type" value="Genomic_DNA"/>
</dbReference>
<dbReference type="InterPro" id="IPR033469">
    <property type="entry name" value="CYTH-like_dom_sf"/>
</dbReference>
<organism evidence="3 4">
    <name type="scientific">Acinetobacter kyonggiensis</name>
    <dbReference type="NCBI Taxonomy" id="595670"/>
    <lineage>
        <taxon>Bacteria</taxon>
        <taxon>Pseudomonadati</taxon>
        <taxon>Pseudomonadota</taxon>
        <taxon>Gammaproteobacteria</taxon>
        <taxon>Moraxellales</taxon>
        <taxon>Moraxellaceae</taxon>
        <taxon>Acinetobacter</taxon>
    </lineage>
</organism>
<dbReference type="AlphaFoldDB" id="A0A1H3K1V4"/>
<dbReference type="SUPFAM" id="SSF55154">
    <property type="entry name" value="CYTH-like phosphatases"/>
    <property type="match status" value="1"/>
</dbReference>
<evidence type="ECO:0000313" key="3">
    <source>
        <dbReference type="EMBL" id="SDY46143.1"/>
    </source>
</evidence>
<dbReference type="Pfam" id="PF01928">
    <property type="entry name" value="CYTH"/>
    <property type="match status" value="1"/>
</dbReference>
<dbReference type="Gene3D" id="2.40.320.10">
    <property type="entry name" value="Hypothetical Protein Pfu-838710-001"/>
    <property type="match status" value="1"/>
</dbReference>
<evidence type="ECO:0000313" key="4">
    <source>
        <dbReference type="Proteomes" id="UP000199035"/>
    </source>
</evidence>
<reference evidence="4" key="1">
    <citation type="submission" date="2016-10" db="EMBL/GenBank/DDBJ databases">
        <authorList>
            <person name="Varghese N."/>
            <person name="Submissions S."/>
        </authorList>
    </citation>
    <scope>NUCLEOTIDE SEQUENCE [LARGE SCALE GENOMIC DNA]</scope>
    <source>
        <strain evidence="4">ANC 5109</strain>
    </source>
</reference>
<name>A0A1H3K1V4_9GAMM</name>
<dbReference type="SMART" id="SM00880">
    <property type="entry name" value="CHAD"/>
    <property type="match status" value="1"/>
</dbReference>
<dbReference type="PANTHER" id="PTHR39339:SF1">
    <property type="entry name" value="CHAD DOMAIN-CONTAINING PROTEIN"/>
    <property type="match status" value="1"/>
</dbReference>
<evidence type="ECO:0000259" key="2">
    <source>
        <dbReference type="PROSITE" id="PS51708"/>
    </source>
</evidence>
<sequence length="487" mass="57024">MLEVELKFQIPSQHQKKLYQLFLAKNAQPRSLYAQYYDTPERHLAQQHISLRQRLEDTHWIQTLKVSSEHHLERFELEIDLGAVEHPALNLEIYQSHPQAKKVLEHALGKQAKNLSMQFETDVNRLVYVVHYNHAEIEVSLDRGEIRHDKQKLAIYELEFELKKGAIPNFIQFIQPWIKQYDLWLDVRSKAQRGDCLSQELKTTTVQFAAPLQLNRQDSTDAALKQIVNNSLQHLLPNATAIASEHYTHEHVHQTRVAIRRLRSALRIFGNWSNDVDPNWQQQLTTLFRQLGSTRDYDALNEGLIPRLQQAGAPFTQLPPVTEENNVPIDASLRTLDTVQLMLALLQFVHQPTKKQKKMVLKKDIAKKFQKLHQQICKDADQFLELDIASQHRTRKRVKRLRYCVEFIASLYPNKAVKKYLKDLKPLQESLGQYNDLLVAEALFQGIVKQKQKVWFVLGWIANEKQYMLQQSEQHLVTFSKTKTFWL</sequence>
<dbReference type="PROSITE" id="PS51708">
    <property type="entry name" value="CHAD"/>
    <property type="match status" value="1"/>
</dbReference>
<gene>
    <name evidence="3" type="ORF">SAMN05421643_1117</name>
</gene>
<dbReference type="RefSeq" id="WP_092690257.1">
    <property type="nucleotide sequence ID" value="NZ_FNPK01000011.1"/>
</dbReference>
<feature type="domain" description="CHAD" evidence="2">
    <location>
        <begin position="217"/>
        <end position="487"/>
    </location>
</feature>